<name>A0A382XDF2_9ZZZZ</name>
<proteinExistence type="predicted"/>
<dbReference type="GO" id="GO:0005886">
    <property type="term" value="C:plasma membrane"/>
    <property type="evidence" value="ECO:0007669"/>
    <property type="project" value="UniProtKB-SubCell"/>
</dbReference>
<evidence type="ECO:0000256" key="6">
    <source>
        <dbReference type="SAM" id="Phobius"/>
    </source>
</evidence>
<dbReference type="Pfam" id="PF03601">
    <property type="entry name" value="Cons_hypoth698"/>
    <property type="match status" value="1"/>
</dbReference>
<organism evidence="7">
    <name type="scientific">marine metagenome</name>
    <dbReference type="NCBI Taxonomy" id="408172"/>
    <lineage>
        <taxon>unclassified sequences</taxon>
        <taxon>metagenomes</taxon>
        <taxon>ecological metagenomes</taxon>
    </lineage>
</organism>
<keyword evidence="3 6" id="KW-0812">Transmembrane</keyword>
<feature type="transmembrane region" description="Helical" evidence="6">
    <location>
        <begin position="101"/>
        <end position="124"/>
    </location>
</feature>
<feature type="transmembrane region" description="Helical" evidence="6">
    <location>
        <begin position="48"/>
        <end position="66"/>
    </location>
</feature>
<evidence type="ECO:0000256" key="5">
    <source>
        <dbReference type="ARBA" id="ARBA00023136"/>
    </source>
</evidence>
<gene>
    <name evidence="7" type="ORF">METZ01_LOCUS421738</name>
</gene>
<evidence type="ECO:0008006" key="8">
    <source>
        <dbReference type="Google" id="ProtNLM"/>
    </source>
</evidence>
<feature type="non-terminal residue" evidence="7">
    <location>
        <position position="202"/>
    </location>
</feature>
<dbReference type="PANTHER" id="PTHR30106">
    <property type="entry name" value="INNER MEMBRANE PROTEIN YEIH-RELATED"/>
    <property type="match status" value="1"/>
</dbReference>
<dbReference type="AlphaFoldDB" id="A0A382XDF2"/>
<keyword evidence="5 6" id="KW-0472">Membrane</keyword>
<dbReference type="PANTHER" id="PTHR30106:SF1">
    <property type="entry name" value="UPF0324 MEMBRANE PROTEIN FN0533"/>
    <property type="match status" value="1"/>
</dbReference>
<dbReference type="EMBL" id="UINC01166757">
    <property type="protein sequence ID" value="SVD68884.1"/>
    <property type="molecule type" value="Genomic_DNA"/>
</dbReference>
<comment type="subcellular location">
    <subcellularLocation>
        <location evidence="1">Cell membrane</location>
        <topology evidence="1">Multi-pass membrane protein</topology>
    </subcellularLocation>
</comment>
<dbReference type="InterPro" id="IPR018383">
    <property type="entry name" value="UPF0324_pro"/>
</dbReference>
<reference evidence="7" key="1">
    <citation type="submission" date="2018-05" db="EMBL/GenBank/DDBJ databases">
        <authorList>
            <person name="Lanie J.A."/>
            <person name="Ng W.-L."/>
            <person name="Kazmierczak K.M."/>
            <person name="Andrzejewski T.M."/>
            <person name="Davidsen T.M."/>
            <person name="Wayne K.J."/>
            <person name="Tettelin H."/>
            <person name="Glass J.I."/>
            <person name="Rusch D."/>
            <person name="Podicherti R."/>
            <person name="Tsui H.-C.T."/>
            <person name="Winkler M.E."/>
        </authorList>
    </citation>
    <scope>NUCLEOTIDE SEQUENCE</scope>
</reference>
<evidence type="ECO:0000313" key="7">
    <source>
        <dbReference type="EMBL" id="SVD68884.1"/>
    </source>
</evidence>
<feature type="transmembrane region" description="Helical" evidence="6">
    <location>
        <begin position="72"/>
        <end position="94"/>
    </location>
</feature>
<protein>
    <recommendedName>
        <fullName evidence="8">Sulfate exporter family transporter</fullName>
    </recommendedName>
</protein>
<evidence type="ECO:0000256" key="2">
    <source>
        <dbReference type="ARBA" id="ARBA00022475"/>
    </source>
</evidence>
<feature type="transmembrane region" description="Helical" evidence="6">
    <location>
        <begin position="130"/>
        <end position="151"/>
    </location>
</feature>
<evidence type="ECO:0000256" key="1">
    <source>
        <dbReference type="ARBA" id="ARBA00004651"/>
    </source>
</evidence>
<accession>A0A382XDF2</accession>
<evidence type="ECO:0000256" key="3">
    <source>
        <dbReference type="ARBA" id="ARBA00022692"/>
    </source>
</evidence>
<keyword evidence="4 6" id="KW-1133">Transmembrane helix</keyword>
<evidence type="ECO:0000256" key="4">
    <source>
        <dbReference type="ARBA" id="ARBA00022989"/>
    </source>
</evidence>
<keyword evidence="2" id="KW-1003">Cell membrane</keyword>
<sequence>MLYLFIILLLAIALFIGNAAISLLLGILFSALNKKDQILIPKKIGSKFLKIGIIFLGGSISYTSMANVSIDYFPLISLYVITVMILGFLLGSLLKVEKKHLLLLISGTAICGGTAMAALAPIIKSKKEELASSITIVFLLNLFAIIAFPLIGEAIGLSQRQFGIFAALTIHDTASVIGAASIFGNEALEVATIMKLGRTLWI</sequence>
<feature type="transmembrane region" description="Helical" evidence="6">
    <location>
        <begin position="6"/>
        <end position="28"/>
    </location>
</feature>